<dbReference type="AlphaFoldDB" id="A0AA35NJ53"/>
<keyword evidence="2" id="KW-0812">Transmembrane</keyword>
<sequence>MRKNTLDMVTVGIVCLVGIYTGTKFFEPIVIDRLRKDGNLRSDVPIPEYDRDGNLMVPPRPTPPAPPPPTPPQQ</sequence>
<protein>
    <recommendedName>
        <fullName evidence="5">Ecm19p</fullName>
    </recommendedName>
</protein>
<keyword evidence="2" id="KW-1133">Transmembrane helix</keyword>
<feature type="transmembrane region" description="Helical" evidence="2">
    <location>
        <begin position="6"/>
        <end position="26"/>
    </location>
</feature>
<reference evidence="3" key="1">
    <citation type="submission" date="2022-10" db="EMBL/GenBank/DDBJ databases">
        <authorList>
            <person name="Byrne P K."/>
        </authorList>
    </citation>
    <scope>NUCLEOTIDE SEQUENCE</scope>
    <source>
        <strain evidence="3">CBS7001</strain>
    </source>
</reference>
<evidence type="ECO:0000313" key="3">
    <source>
        <dbReference type="EMBL" id="CAI4047326.1"/>
    </source>
</evidence>
<keyword evidence="2" id="KW-0472">Membrane</keyword>
<evidence type="ECO:0000313" key="4">
    <source>
        <dbReference type="Proteomes" id="UP001162090"/>
    </source>
</evidence>
<evidence type="ECO:0000256" key="2">
    <source>
        <dbReference type="SAM" id="Phobius"/>
    </source>
</evidence>
<feature type="region of interest" description="Disordered" evidence="1">
    <location>
        <begin position="40"/>
        <end position="74"/>
    </location>
</feature>
<organism evidence="3 4">
    <name type="scientific">Saccharomyces uvarum</name>
    <name type="common">Yeast</name>
    <name type="synonym">Saccharomyces bayanus var. uvarum</name>
    <dbReference type="NCBI Taxonomy" id="230603"/>
    <lineage>
        <taxon>Eukaryota</taxon>
        <taxon>Fungi</taxon>
        <taxon>Dikarya</taxon>
        <taxon>Ascomycota</taxon>
        <taxon>Saccharomycotina</taxon>
        <taxon>Saccharomycetes</taxon>
        <taxon>Saccharomycetales</taxon>
        <taxon>Saccharomycetaceae</taxon>
        <taxon>Saccharomyces</taxon>
    </lineage>
</organism>
<dbReference type="EMBL" id="OX365923">
    <property type="protein sequence ID" value="CAI4047326.1"/>
    <property type="molecule type" value="Genomic_DNA"/>
</dbReference>
<feature type="compositionally biased region" description="Pro residues" evidence="1">
    <location>
        <begin position="58"/>
        <end position="74"/>
    </location>
</feature>
<accession>A0AA35NJ53</accession>
<evidence type="ECO:0000256" key="1">
    <source>
        <dbReference type="SAM" id="MobiDB-lite"/>
    </source>
</evidence>
<name>A0AA35NJ53_SACUV</name>
<evidence type="ECO:0008006" key="5">
    <source>
        <dbReference type="Google" id="ProtNLM"/>
    </source>
</evidence>
<proteinExistence type="predicted"/>
<dbReference type="Proteomes" id="UP001162090">
    <property type="component" value="Chromosome 12"/>
</dbReference>
<gene>
    <name evidence="3" type="primary">SUVC12G4210</name>
    <name evidence="3" type="ORF">SUVC_12G4210</name>
</gene>